<dbReference type="SUPFAM" id="SSF51569">
    <property type="entry name" value="Aldolase"/>
    <property type="match status" value="1"/>
</dbReference>
<dbReference type="CDD" id="cd00958">
    <property type="entry name" value="DhnA"/>
    <property type="match status" value="1"/>
</dbReference>
<protein>
    <submittedName>
        <fullName evidence="2">2-amino-3,7-dideoxy-D-threo-hept-6-ulosonate synthase</fullName>
    </submittedName>
</protein>
<evidence type="ECO:0000256" key="1">
    <source>
        <dbReference type="SAM" id="MobiDB-lite"/>
    </source>
</evidence>
<dbReference type="InterPro" id="IPR002915">
    <property type="entry name" value="DeoC/FbaB/LacD_aldolase"/>
</dbReference>
<dbReference type="Pfam" id="PF01791">
    <property type="entry name" value="DeoC"/>
    <property type="match status" value="1"/>
</dbReference>
<dbReference type="EMBL" id="JBHSXS010000011">
    <property type="protein sequence ID" value="MFC6882032.1"/>
    <property type="molecule type" value="Genomic_DNA"/>
</dbReference>
<dbReference type="PANTHER" id="PTHR47916">
    <property type="entry name" value="FRUCTOSE-BISPHOSPHATE ALDOLASE CLASS 1"/>
    <property type="match status" value="1"/>
</dbReference>
<name>A0ABW2CJU4_9ACTN</name>
<dbReference type="InterPro" id="IPR013785">
    <property type="entry name" value="Aldolase_TIM"/>
</dbReference>
<dbReference type="PANTHER" id="PTHR47916:SF1">
    <property type="entry name" value="3-HYDROXY-5-PHOSPHONOOXYPENTANE-2,4-DIONE THIOLASE"/>
    <property type="match status" value="1"/>
</dbReference>
<sequence length="276" mass="28809">MINQSFARGLRLERLYHHGARLLMVPLDHSVTEGPLAGGRDLDTLVGEISRNGADAIVLHKGALRYVRQDRFAHTSLIVHLSASTVHAPDPDAKYLVASVEEALRLGADVVSVHVNVGSSDERRQVTDLAKVADACDRWNVPLLAMMYPRGPGLDGPPDPALVAHVVTLATDLGADIVKTVYTGSPGTMAEVVRTATVPVLVAGGPRRDASAAMAFASEALSSGTAGIAMGRTVFQADDPAAMTRRLAGIVHAAPPRGAGPVPGPARGGHPSKEEA</sequence>
<evidence type="ECO:0000313" key="3">
    <source>
        <dbReference type="Proteomes" id="UP001596380"/>
    </source>
</evidence>
<evidence type="ECO:0000313" key="2">
    <source>
        <dbReference type="EMBL" id="MFC6882032.1"/>
    </source>
</evidence>
<dbReference type="RefSeq" id="WP_160825112.1">
    <property type="nucleotide sequence ID" value="NZ_JBHSXE010000001.1"/>
</dbReference>
<organism evidence="2 3">
    <name type="scientific">Actinomadura yumaensis</name>
    <dbReference type="NCBI Taxonomy" id="111807"/>
    <lineage>
        <taxon>Bacteria</taxon>
        <taxon>Bacillati</taxon>
        <taxon>Actinomycetota</taxon>
        <taxon>Actinomycetes</taxon>
        <taxon>Streptosporangiales</taxon>
        <taxon>Thermomonosporaceae</taxon>
        <taxon>Actinomadura</taxon>
    </lineage>
</organism>
<dbReference type="PIRSF" id="PIRSF038992">
    <property type="entry name" value="Aldolase_Ia"/>
    <property type="match status" value="1"/>
</dbReference>
<dbReference type="Proteomes" id="UP001596380">
    <property type="component" value="Unassembled WGS sequence"/>
</dbReference>
<dbReference type="Gene3D" id="3.20.20.70">
    <property type="entry name" value="Aldolase class I"/>
    <property type="match status" value="1"/>
</dbReference>
<accession>A0ABW2CJU4</accession>
<dbReference type="InterPro" id="IPR041720">
    <property type="entry name" value="FbaB-like"/>
</dbReference>
<dbReference type="SMART" id="SM01133">
    <property type="entry name" value="DeoC"/>
    <property type="match status" value="1"/>
</dbReference>
<reference evidence="3" key="1">
    <citation type="journal article" date="2019" name="Int. J. Syst. Evol. Microbiol.">
        <title>The Global Catalogue of Microorganisms (GCM) 10K type strain sequencing project: providing services to taxonomists for standard genome sequencing and annotation.</title>
        <authorList>
            <consortium name="The Broad Institute Genomics Platform"/>
            <consortium name="The Broad Institute Genome Sequencing Center for Infectious Disease"/>
            <person name="Wu L."/>
            <person name="Ma J."/>
        </authorList>
    </citation>
    <scope>NUCLEOTIDE SEQUENCE [LARGE SCALE GENOMIC DNA]</scope>
    <source>
        <strain evidence="3">JCM 3369</strain>
    </source>
</reference>
<feature type="region of interest" description="Disordered" evidence="1">
    <location>
        <begin position="253"/>
        <end position="276"/>
    </location>
</feature>
<dbReference type="InterPro" id="IPR050456">
    <property type="entry name" value="DeoC/FbaB_aldolase"/>
</dbReference>
<comment type="caution">
    <text evidence="2">The sequence shown here is derived from an EMBL/GenBank/DDBJ whole genome shotgun (WGS) entry which is preliminary data.</text>
</comment>
<dbReference type="NCBIfam" id="NF005556">
    <property type="entry name" value="PRK07226.1"/>
    <property type="match status" value="1"/>
</dbReference>
<keyword evidence="3" id="KW-1185">Reference proteome</keyword>
<gene>
    <name evidence="2" type="ORF">ACFQKB_19930</name>
</gene>
<proteinExistence type="predicted"/>